<accession>A0A1Y1IH32</accession>
<dbReference type="Proteomes" id="UP000054558">
    <property type="component" value="Unassembled WGS sequence"/>
</dbReference>
<sequence>MPSWYGIAAFAGAWAAATLFLPLTCLTVCRSDDWACPLMSWLASASMLLNVFLLGTLDKDSYVRFAIWAGIATVVYVVYGVRLVATGREAQDFPPGGY</sequence>
<evidence type="ECO:0000313" key="4">
    <source>
        <dbReference type="Proteomes" id="UP000054558"/>
    </source>
</evidence>
<protein>
    <submittedName>
        <fullName evidence="3">Amino acid transporter protein</fullName>
    </submittedName>
</protein>
<evidence type="ECO:0000259" key="2">
    <source>
        <dbReference type="Pfam" id="PF13906"/>
    </source>
</evidence>
<feature type="transmembrane region" description="Helical" evidence="1">
    <location>
        <begin position="41"/>
        <end position="58"/>
    </location>
</feature>
<dbReference type="AlphaFoldDB" id="A0A1Y1IH32"/>
<dbReference type="EMBL" id="DF237344">
    <property type="protein sequence ID" value="GAQ88036.1"/>
    <property type="molecule type" value="Genomic_DNA"/>
</dbReference>
<proteinExistence type="predicted"/>
<keyword evidence="1" id="KW-1133">Transmembrane helix</keyword>
<organism evidence="3 4">
    <name type="scientific">Klebsormidium nitens</name>
    <name type="common">Green alga</name>
    <name type="synonym">Ulothrix nitens</name>
    <dbReference type="NCBI Taxonomy" id="105231"/>
    <lineage>
        <taxon>Eukaryota</taxon>
        <taxon>Viridiplantae</taxon>
        <taxon>Streptophyta</taxon>
        <taxon>Klebsormidiophyceae</taxon>
        <taxon>Klebsormidiales</taxon>
        <taxon>Klebsormidiaceae</taxon>
        <taxon>Klebsormidium</taxon>
    </lineage>
</organism>
<evidence type="ECO:0000313" key="3">
    <source>
        <dbReference type="EMBL" id="GAQ88036.1"/>
    </source>
</evidence>
<keyword evidence="1" id="KW-0472">Membrane</keyword>
<keyword evidence="4" id="KW-1185">Reference proteome</keyword>
<feature type="transmembrane region" description="Helical" evidence="1">
    <location>
        <begin position="65"/>
        <end position="85"/>
    </location>
</feature>
<feature type="domain" description="Cationic amino acid transporter C-terminal" evidence="2">
    <location>
        <begin position="34"/>
        <end position="82"/>
    </location>
</feature>
<reference evidence="3 4" key="1">
    <citation type="journal article" date="2014" name="Nat. Commun.">
        <title>Klebsormidium flaccidum genome reveals primary factors for plant terrestrial adaptation.</title>
        <authorList>
            <person name="Hori K."/>
            <person name="Maruyama F."/>
            <person name="Fujisawa T."/>
            <person name="Togashi T."/>
            <person name="Yamamoto N."/>
            <person name="Seo M."/>
            <person name="Sato S."/>
            <person name="Yamada T."/>
            <person name="Mori H."/>
            <person name="Tajima N."/>
            <person name="Moriyama T."/>
            <person name="Ikeuchi M."/>
            <person name="Watanabe M."/>
            <person name="Wada H."/>
            <person name="Kobayashi K."/>
            <person name="Saito M."/>
            <person name="Masuda T."/>
            <person name="Sasaki-Sekimoto Y."/>
            <person name="Mashiguchi K."/>
            <person name="Awai K."/>
            <person name="Shimojima M."/>
            <person name="Masuda S."/>
            <person name="Iwai M."/>
            <person name="Nobusawa T."/>
            <person name="Narise T."/>
            <person name="Kondo S."/>
            <person name="Saito H."/>
            <person name="Sato R."/>
            <person name="Murakawa M."/>
            <person name="Ihara Y."/>
            <person name="Oshima-Yamada Y."/>
            <person name="Ohtaka K."/>
            <person name="Satoh M."/>
            <person name="Sonobe K."/>
            <person name="Ishii M."/>
            <person name="Ohtani R."/>
            <person name="Kanamori-Sato M."/>
            <person name="Honoki R."/>
            <person name="Miyazaki D."/>
            <person name="Mochizuki H."/>
            <person name="Umetsu J."/>
            <person name="Higashi K."/>
            <person name="Shibata D."/>
            <person name="Kamiya Y."/>
            <person name="Sato N."/>
            <person name="Nakamura Y."/>
            <person name="Tabata S."/>
            <person name="Ida S."/>
            <person name="Kurokawa K."/>
            <person name="Ohta H."/>
        </authorList>
    </citation>
    <scope>NUCLEOTIDE SEQUENCE [LARGE SCALE GENOMIC DNA]</scope>
    <source>
        <strain evidence="3 4">NIES-2285</strain>
    </source>
</reference>
<name>A0A1Y1IH32_KLENI</name>
<gene>
    <name evidence="3" type="ORF">KFL_003950130</name>
</gene>
<keyword evidence="1" id="KW-0812">Transmembrane</keyword>
<dbReference type="Pfam" id="PF13906">
    <property type="entry name" value="AA_permease_C"/>
    <property type="match status" value="1"/>
</dbReference>
<dbReference type="InterPro" id="IPR029485">
    <property type="entry name" value="CAT_C"/>
</dbReference>
<dbReference type="STRING" id="105231.A0A1Y1IH32"/>
<evidence type="ECO:0000256" key="1">
    <source>
        <dbReference type="SAM" id="Phobius"/>
    </source>
</evidence>